<protein>
    <submittedName>
        <fullName evidence="3">Uncharacterized protein</fullName>
    </submittedName>
</protein>
<gene>
    <name evidence="3" type="ORF">FCM35_KLT02672</name>
</gene>
<feature type="chain" id="PRO_5032297199" evidence="2">
    <location>
        <begin position="19"/>
        <end position="200"/>
    </location>
</feature>
<feature type="compositionally biased region" description="Basic and acidic residues" evidence="1">
    <location>
        <begin position="189"/>
        <end position="200"/>
    </location>
</feature>
<name>A0A833R7K2_9POAL</name>
<feature type="region of interest" description="Disordered" evidence="1">
    <location>
        <begin position="62"/>
        <end position="200"/>
    </location>
</feature>
<reference evidence="3" key="1">
    <citation type="submission" date="2020-01" db="EMBL/GenBank/DDBJ databases">
        <title>Genome sequence of Kobresia littledalei, the first chromosome-level genome in the family Cyperaceae.</title>
        <authorList>
            <person name="Qu G."/>
        </authorList>
    </citation>
    <scope>NUCLEOTIDE SEQUENCE</scope>
    <source>
        <strain evidence="3">C.B.Clarke</strain>
        <tissue evidence="3">Leaf</tissue>
    </source>
</reference>
<feature type="compositionally biased region" description="Basic and acidic residues" evidence="1">
    <location>
        <begin position="143"/>
        <end position="155"/>
    </location>
</feature>
<proteinExistence type="predicted"/>
<dbReference type="OrthoDB" id="361797at2759"/>
<sequence length="200" mass="22174">MFWLTSPLIITLHQLVYLESISQGLEHAVAGKLTGPDDGINTLFDGLFSDINSDDQINYHTNDLPVRAESPVPDTKKKQKRKQSKLQSEQGNTADGATSEADKKRKKKRNHSKLQAEEGNTANEASTSEAGKMKKENRKKKIVQKETKEGEETKQGNEIPQDKPVVSSSVKAKYVAPHLRATANAESEEIAHTRRRGLDA</sequence>
<feature type="compositionally biased region" description="Polar residues" evidence="1">
    <location>
        <begin position="118"/>
        <end position="129"/>
    </location>
</feature>
<evidence type="ECO:0000313" key="3">
    <source>
        <dbReference type="EMBL" id="KAF3331266.1"/>
    </source>
</evidence>
<dbReference type="AlphaFoldDB" id="A0A833R7K2"/>
<comment type="caution">
    <text evidence="3">The sequence shown here is derived from an EMBL/GenBank/DDBJ whole genome shotgun (WGS) entry which is preliminary data.</text>
</comment>
<evidence type="ECO:0000313" key="4">
    <source>
        <dbReference type="Proteomes" id="UP000623129"/>
    </source>
</evidence>
<dbReference type="EMBL" id="SWLB01000012">
    <property type="protein sequence ID" value="KAF3331266.1"/>
    <property type="molecule type" value="Genomic_DNA"/>
</dbReference>
<evidence type="ECO:0000256" key="2">
    <source>
        <dbReference type="SAM" id="SignalP"/>
    </source>
</evidence>
<evidence type="ECO:0000256" key="1">
    <source>
        <dbReference type="SAM" id="MobiDB-lite"/>
    </source>
</evidence>
<feature type="signal peptide" evidence="2">
    <location>
        <begin position="1"/>
        <end position="18"/>
    </location>
</feature>
<dbReference type="Proteomes" id="UP000623129">
    <property type="component" value="Unassembled WGS sequence"/>
</dbReference>
<accession>A0A833R7K2</accession>
<keyword evidence="2" id="KW-0732">Signal</keyword>
<keyword evidence="4" id="KW-1185">Reference proteome</keyword>
<organism evidence="3 4">
    <name type="scientific">Carex littledalei</name>
    <dbReference type="NCBI Taxonomy" id="544730"/>
    <lineage>
        <taxon>Eukaryota</taxon>
        <taxon>Viridiplantae</taxon>
        <taxon>Streptophyta</taxon>
        <taxon>Embryophyta</taxon>
        <taxon>Tracheophyta</taxon>
        <taxon>Spermatophyta</taxon>
        <taxon>Magnoliopsida</taxon>
        <taxon>Liliopsida</taxon>
        <taxon>Poales</taxon>
        <taxon>Cyperaceae</taxon>
        <taxon>Cyperoideae</taxon>
        <taxon>Cariceae</taxon>
        <taxon>Carex</taxon>
        <taxon>Carex subgen. Euthyceras</taxon>
    </lineage>
</organism>